<keyword evidence="6 13" id="KW-0418">Kinase</keyword>
<evidence type="ECO:0000256" key="6">
    <source>
        <dbReference type="ARBA" id="ARBA00022777"/>
    </source>
</evidence>
<dbReference type="InterPro" id="IPR050482">
    <property type="entry name" value="Sensor_HK_TwoCompSys"/>
</dbReference>
<evidence type="ECO:0000313" key="14">
    <source>
        <dbReference type="Proteomes" id="UP001165136"/>
    </source>
</evidence>
<sequence>MRAAGGAGFPSLPELGYASLLAGVLALGTIGAAIPQTGRARPPDLWAFLLVALAAVATVALRRRAPVWGLTLVMALLGVYLLAGYPYGPVQLCMIIAMFEVARQRSLRLSLLACGLAAVAAYAMVAARSSRQLDTPVVLSVAWLGWIVLPWSLGALVHAVTAARERARQELVARVVLEERMKIASDVHDIAGHGFALVAMQAGVALLVFDEQPEQARESLEAIQATSAKSLTELRSMLGTFHPDGPGEQDLPGPGDDDAGSGDPDSAGDTGLAGLPELVDQVRAGGLPVELHLEHPATSLADDIDVVAYRVVQESLTNVLRHAGETTADVRIARQEDELVVQVADRGRATPQQTPRLGRGLTGMRGRVEDIGGRLEAGPREGGGFRVVAHLPLTGGGR</sequence>
<dbReference type="PANTHER" id="PTHR24421:SF10">
    <property type="entry name" value="NITRATE_NITRITE SENSOR PROTEIN NARQ"/>
    <property type="match status" value="1"/>
</dbReference>
<dbReference type="RefSeq" id="WP_285489134.1">
    <property type="nucleotide sequence ID" value="NZ_BSTI01000017.1"/>
</dbReference>
<dbReference type="GO" id="GO:0016020">
    <property type="term" value="C:membrane"/>
    <property type="evidence" value="ECO:0007669"/>
    <property type="project" value="InterPro"/>
</dbReference>
<feature type="transmembrane region" description="Helical" evidence="10">
    <location>
        <begin position="137"/>
        <end position="160"/>
    </location>
</feature>
<evidence type="ECO:0000256" key="8">
    <source>
        <dbReference type="ARBA" id="ARBA00023012"/>
    </source>
</evidence>
<dbReference type="Pfam" id="PF02518">
    <property type="entry name" value="HATPase_c"/>
    <property type="match status" value="1"/>
</dbReference>
<keyword evidence="7" id="KW-0067">ATP-binding</keyword>
<dbReference type="AlphaFoldDB" id="A0A9W6R8V2"/>
<feature type="region of interest" description="Disordered" evidence="9">
    <location>
        <begin position="238"/>
        <end position="273"/>
    </location>
</feature>
<accession>A0A9W6R8V2</accession>
<keyword evidence="10" id="KW-0472">Membrane</keyword>
<reference evidence="13" key="1">
    <citation type="submission" date="2023-03" db="EMBL/GenBank/DDBJ databases">
        <title>Amycolatopsis taiwanensis NBRC 103393.</title>
        <authorList>
            <person name="Ichikawa N."/>
            <person name="Sato H."/>
            <person name="Tonouchi N."/>
        </authorList>
    </citation>
    <scope>NUCLEOTIDE SEQUENCE</scope>
    <source>
        <strain evidence="13">NBRC 103393</strain>
    </source>
</reference>
<dbReference type="Pfam" id="PF07730">
    <property type="entry name" value="HisKA_3"/>
    <property type="match status" value="1"/>
</dbReference>
<feature type="domain" description="Signal transduction histidine kinase subgroup 3 dimerisation and phosphoacceptor" evidence="12">
    <location>
        <begin position="179"/>
        <end position="244"/>
    </location>
</feature>
<keyword evidence="4" id="KW-0808">Transferase</keyword>
<feature type="transmembrane region" description="Helical" evidence="10">
    <location>
        <begin position="45"/>
        <end position="61"/>
    </location>
</feature>
<comment type="caution">
    <text evidence="13">The sequence shown here is derived from an EMBL/GenBank/DDBJ whole genome shotgun (WGS) entry which is preliminary data.</text>
</comment>
<evidence type="ECO:0000256" key="5">
    <source>
        <dbReference type="ARBA" id="ARBA00022741"/>
    </source>
</evidence>
<evidence type="ECO:0000259" key="11">
    <source>
        <dbReference type="Pfam" id="PF02518"/>
    </source>
</evidence>
<dbReference type="Gene3D" id="1.20.5.1930">
    <property type="match status" value="1"/>
</dbReference>
<evidence type="ECO:0000256" key="2">
    <source>
        <dbReference type="ARBA" id="ARBA00012438"/>
    </source>
</evidence>
<evidence type="ECO:0000256" key="10">
    <source>
        <dbReference type="SAM" id="Phobius"/>
    </source>
</evidence>
<gene>
    <name evidence="13" type="ORF">Atai01_62910</name>
</gene>
<comment type="catalytic activity">
    <reaction evidence="1">
        <text>ATP + protein L-histidine = ADP + protein N-phospho-L-histidine.</text>
        <dbReference type="EC" id="2.7.13.3"/>
    </reaction>
</comment>
<feature type="transmembrane region" description="Helical" evidence="10">
    <location>
        <begin position="67"/>
        <end position="87"/>
    </location>
</feature>
<dbReference type="Proteomes" id="UP001165136">
    <property type="component" value="Unassembled WGS sequence"/>
</dbReference>
<dbReference type="GO" id="GO:0000155">
    <property type="term" value="F:phosphorelay sensor kinase activity"/>
    <property type="evidence" value="ECO:0007669"/>
    <property type="project" value="InterPro"/>
</dbReference>
<keyword evidence="8" id="KW-0902">Two-component regulatory system</keyword>
<dbReference type="InterPro" id="IPR011712">
    <property type="entry name" value="Sig_transdc_His_kin_sub3_dim/P"/>
</dbReference>
<dbReference type="EC" id="2.7.13.3" evidence="2"/>
<name>A0A9W6R8V2_9PSEU</name>
<organism evidence="13 14">
    <name type="scientific">Amycolatopsis taiwanensis</name>
    <dbReference type="NCBI Taxonomy" id="342230"/>
    <lineage>
        <taxon>Bacteria</taxon>
        <taxon>Bacillati</taxon>
        <taxon>Actinomycetota</taxon>
        <taxon>Actinomycetes</taxon>
        <taxon>Pseudonocardiales</taxon>
        <taxon>Pseudonocardiaceae</taxon>
        <taxon>Amycolatopsis</taxon>
    </lineage>
</organism>
<dbReference type="GO" id="GO:0046983">
    <property type="term" value="F:protein dimerization activity"/>
    <property type="evidence" value="ECO:0007669"/>
    <property type="project" value="InterPro"/>
</dbReference>
<keyword evidence="10" id="KW-0812">Transmembrane</keyword>
<keyword evidence="14" id="KW-1185">Reference proteome</keyword>
<evidence type="ECO:0000259" key="12">
    <source>
        <dbReference type="Pfam" id="PF07730"/>
    </source>
</evidence>
<evidence type="ECO:0000256" key="4">
    <source>
        <dbReference type="ARBA" id="ARBA00022679"/>
    </source>
</evidence>
<keyword evidence="5" id="KW-0547">Nucleotide-binding</keyword>
<keyword evidence="10" id="KW-1133">Transmembrane helix</keyword>
<dbReference type="GO" id="GO:0005524">
    <property type="term" value="F:ATP binding"/>
    <property type="evidence" value="ECO:0007669"/>
    <property type="project" value="UniProtKB-KW"/>
</dbReference>
<feature type="domain" description="Histidine kinase/HSP90-like ATPase" evidence="11">
    <location>
        <begin position="308"/>
        <end position="394"/>
    </location>
</feature>
<feature type="transmembrane region" description="Helical" evidence="10">
    <location>
        <begin position="15"/>
        <end position="33"/>
    </location>
</feature>
<dbReference type="SUPFAM" id="SSF55874">
    <property type="entry name" value="ATPase domain of HSP90 chaperone/DNA topoisomerase II/histidine kinase"/>
    <property type="match status" value="1"/>
</dbReference>
<evidence type="ECO:0000256" key="9">
    <source>
        <dbReference type="SAM" id="MobiDB-lite"/>
    </source>
</evidence>
<evidence type="ECO:0000256" key="1">
    <source>
        <dbReference type="ARBA" id="ARBA00000085"/>
    </source>
</evidence>
<dbReference type="CDD" id="cd16917">
    <property type="entry name" value="HATPase_UhpB-NarQ-NarX-like"/>
    <property type="match status" value="1"/>
</dbReference>
<dbReference type="InterPro" id="IPR036890">
    <property type="entry name" value="HATPase_C_sf"/>
</dbReference>
<evidence type="ECO:0000256" key="7">
    <source>
        <dbReference type="ARBA" id="ARBA00022840"/>
    </source>
</evidence>
<proteinExistence type="predicted"/>
<dbReference type="InterPro" id="IPR003594">
    <property type="entry name" value="HATPase_dom"/>
</dbReference>
<evidence type="ECO:0000313" key="13">
    <source>
        <dbReference type="EMBL" id="GLY69672.1"/>
    </source>
</evidence>
<feature type="transmembrane region" description="Helical" evidence="10">
    <location>
        <begin position="107"/>
        <end position="125"/>
    </location>
</feature>
<dbReference type="PANTHER" id="PTHR24421">
    <property type="entry name" value="NITRATE/NITRITE SENSOR PROTEIN NARX-RELATED"/>
    <property type="match status" value="1"/>
</dbReference>
<protein>
    <recommendedName>
        <fullName evidence="2">histidine kinase</fullName>
        <ecNumber evidence="2">2.7.13.3</ecNumber>
    </recommendedName>
</protein>
<dbReference type="EMBL" id="BSTI01000017">
    <property type="protein sequence ID" value="GLY69672.1"/>
    <property type="molecule type" value="Genomic_DNA"/>
</dbReference>
<evidence type="ECO:0000256" key="3">
    <source>
        <dbReference type="ARBA" id="ARBA00022553"/>
    </source>
</evidence>
<dbReference type="Gene3D" id="3.30.565.10">
    <property type="entry name" value="Histidine kinase-like ATPase, C-terminal domain"/>
    <property type="match status" value="1"/>
</dbReference>
<keyword evidence="3" id="KW-0597">Phosphoprotein</keyword>